<proteinExistence type="predicted"/>
<accession>A0A845LZW9</accession>
<sequence>MSKTDMNMCRAYAFGARPTPGARHLEGSNRHSRIGAHRGDVAGLAGEPTGAASGDNGPNAFFTFPENRKTGKPEKWFSGKGAFSMRCESPAGANRK</sequence>
<feature type="compositionally biased region" description="Basic and acidic residues" evidence="1">
    <location>
        <begin position="66"/>
        <end position="77"/>
    </location>
</feature>
<evidence type="ECO:0000313" key="3">
    <source>
        <dbReference type="Proteomes" id="UP000467322"/>
    </source>
</evidence>
<organism evidence="2 3">
    <name type="scientific">Maritimibacter harenae</name>
    <dbReference type="NCBI Taxonomy" id="2606218"/>
    <lineage>
        <taxon>Bacteria</taxon>
        <taxon>Pseudomonadati</taxon>
        <taxon>Pseudomonadota</taxon>
        <taxon>Alphaproteobacteria</taxon>
        <taxon>Rhodobacterales</taxon>
        <taxon>Roseobacteraceae</taxon>
        <taxon>Maritimibacter</taxon>
    </lineage>
</organism>
<reference evidence="2 3" key="1">
    <citation type="submission" date="2019-12" db="EMBL/GenBank/DDBJ databases">
        <title>Maritimibacter sp. nov. sp. isolated from sea sand.</title>
        <authorList>
            <person name="Kim J."/>
            <person name="Jeong S.E."/>
            <person name="Jung H.S."/>
            <person name="Jeon C.O."/>
        </authorList>
    </citation>
    <scope>NUCLEOTIDE SEQUENCE [LARGE SCALE GENOMIC DNA]</scope>
    <source>
        <strain evidence="2 3">DP07</strain>
    </source>
</reference>
<keyword evidence="3" id="KW-1185">Reference proteome</keyword>
<dbReference type="Proteomes" id="UP000467322">
    <property type="component" value="Unassembled WGS sequence"/>
</dbReference>
<dbReference type="AlphaFoldDB" id="A0A845LZW9"/>
<evidence type="ECO:0000256" key="1">
    <source>
        <dbReference type="SAM" id="MobiDB-lite"/>
    </source>
</evidence>
<evidence type="ECO:0000313" key="2">
    <source>
        <dbReference type="EMBL" id="MZR12329.1"/>
    </source>
</evidence>
<protein>
    <submittedName>
        <fullName evidence="2">Uncharacterized protein</fullName>
    </submittedName>
</protein>
<comment type="caution">
    <text evidence="2">The sequence shown here is derived from an EMBL/GenBank/DDBJ whole genome shotgun (WGS) entry which is preliminary data.</text>
</comment>
<gene>
    <name evidence="2" type="ORF">GQE99_04795</name>
</gene>
<dbReference type="EMBL" id="WTUX01000010">
    <property type="protein sequence ID" value="MZR12329.1"/>
    <property type="molecule type" value="Genomic_DNA"/>
</dbReference>
<dbReference type="RefSeq" id="WP_161350449.1">
    <property type="nucleotide sequence ID" value="NZ_WTUX01000010.1"/>
</dbReference>
<feature type="region of interest" description="Disordered" evidence="1">
    <location>
        <begin position="17"/>
        <end position="77"/>
    </location>
</feature>
<name>A0A845LZW9_9RHOB</name>